<gene>
    <name evidence="1" type="ORF">D6U24_12435</name>
</gene>
<dbReference type="Pfam" id="PF01297">
    <property type="entry name" value="ZnuA"/>
    <property type="match status" value="1"/>
</dbReference>
<protein>
    <submittedName>
        <fullName evidence="1">High-affinity zinc uptake system protein ZnuA</fullName>
    </submittedName>
</protein>
<accession>A0A2V4NYF1</accession>
<dbReference type="EMBL" id="QZRB01000017">
    <property type="protein sequence ID" value="MVD24163.1"/>
    <property type="molecule type" value="Genomic_DNA"/>
</dbReference>
<organism evidence="1 2">
    <name type="scientific">Vibrio cholerae</name>
    <dbReference type="NCBI Taxonomy" id="666"/>
    <lineage>
        <taxon>Bacteria</taxon>
        <taxon>Pseudomonadati</taxon>
        <taxon>Pseudomonadota</taxon>
        <taxon>Gammaproteobacteria</taxon>
        <taxon>Vibrionales</taxon>
        <taxon>Vibrionaceae</taxon>
        <taxon>Vibrio</taxon>
    </lineage>
</organism>
<dbReference type="Proteomes" id="UP000471242">
    <property type="component" value="Unassembled WGS sequence"/>
</dbReference>
<reference evidence="1 2" key="1">
    <citation type="submission" date="2018-09" db="EMBL/GenBank/DDBJ databases">
        <title>Genomic epidemiology reveals two lineages of Vibrio cholerae that can cause global cholera epidemics despite absence of cholera toxin gene.</title>
        <authorList>
            <person name="Wang H."/>
            <person name="Zen W."/>
            <person name="Yu H."/>
            <person name="Zhang W."/>
            <person name="Pan J."/>
            <person name="Yang C."/>
            <person name="Cui Y."/>
        </authorList>
    </citation>
    <scope>NUCLEOTIDE SEQUENCE [LARGE SCALE GENOMIC DNA]</scope>
    <source>
        <strain evidence="1 2">00-1_S85</strain>
    </source>
</reference>
<proteinExistence type="predicted"/>
<evidence type="ECO:0000313" key="1">
    <source>
        <dbReference type="EMBL" id="MVD24163.1"/>
    </source>
</evidence>
<name>A0A2V4NYF1_VIBCL</name>
<evidence type="ECO:0000313" key="2">
    <source>
        <dbReference type="Proteomes" id="UP000471242"/>
    </source>
</evidence>
<dbReference type="InterPro" id="IPR006127">
    <property type="entry name" value="ZnuA-like"/>
</dbReference>
<dbReference type="SUPFAM" id="SSF53807">
    <property type="entry name" value="Helical backbone' metal receptor"/>
    <property type="match status" value="1"/>
</dbReference>
<dbReference type="Gene3D" id="3.40.50.1980">
    <property type="entry name" value="Nitrogenase molybdenum iron protein domain"/>
    <property type="match status" value="1"/>
</dbReference>
<sequence length="81" mass="8964">MSGIRQTVRDLGVTCVFTEPQSNPELVNTVFENSTAKTIDTIDPIGANFAPSKNQYLSLLIERISSHKQCHRQDNGKLSDS</sequence>
<comment type="caution">
    <text evidence="1">The sequence shown here is derived from an EMBL/GenBank/DDBJ whole genome shotgun (WGS) entry which is preliminary data.</text>
</comment>
<dbReference type="AlphaFoldDB" id="A0A2V4NYF1"/>